<dbReference type="Gene3D" id="1.10.1380.10">
    <property type="entry name" value="Neutral endopeptidase , domain2"/>
    <property type="match status" value="1"/>
</dbReference>
<dbReference type="EMBL" id="JABSTR010000006">
    <property type="protein sequence ID" value="KAH9372397.1"/>
    <property type="molecule type" value="Genomic_DNA"/>
</dbReference>
<evidence type="ECO:0000256" key="2">
    <source>
        <dbReference type="SAM" id="MobiDB-lite"/>
    </source>
</evidence>
<dbReference type="VEuPathDB" id="VectorBase:HLOH_051805"/>
<keyword evidence="3" id="KW-1133">Transmembrane helix</keyword>
<name>A0A9J6GAK1_HAELO</name>
<dbReference type="InterPro" id="IPR000718">
    <property type="entry name" value="Peptidase_M13"/>
</dbReference>
<keyword evidence="3" id="KW-0812">Transmembrane</keyword>
<evidence type="ECO:0000313" key="5">
    <source>
        <dbReference type="EMBL" id="KAH9372397.1"/>
    </source>
</evidence>
<feature type="domain" description="Peptidase M13 N-terminal" evidence="4">
    <location>
        <begin position="158"/>
        <end position="299"/>
    </location>
</feature>
<dbReference type="GO" id="GO:0004222">
    <property type="term" value="F:metalloendopeptidase activity"/>
    <property type="evidence" value="ECO:0007669"/>
    <property type="project" value="InterPro"/>
</dbReference>
<dbReference type="Gene3D" id="3.40.390.10">
    <property type="entry name" value="Collagenase (Catalytic Domain)"/>
    <property type="match status" value="1"/>
</dbReference>
<reference evidence="5 6" key="1">
    <citation type="journal article" date="2020" name="Cell">
        <title>Large-Scale Comparative Analyses of Tick Genomes Elucidate Their Genetic Diversity and Vector Capacities.</title>
        <authorList>
            <consortium name="Tick Genome and Microbiome Consortium (TIGMIC)"/>
            <person name="Jia N."/>
            <person name="Wang J."/>
            <person name="Shi W."/>
            <person name="Du L."/>
            <person name="Sun Y."/>
            <person name="Zhan W."/>
            <person name="Jiang J.F."/>
            <person name="Wang Q."/>
            <person name="Zhang B."/>
            <person name="Ji P."/>
            <person name="Bell-Sakyi L."/>
            <person name="Cui X.M."/>
            <person name="Yuan T.T."/>
            <person name="Jiang B.G."/>
            <person name="Yang W.F."/>
            <person name="Lam T.T."/>
            <person name="Chang Q.C."/>
            <person name="Ding S.J."/>
            <person name="Wang X.J."/>
            <person name="Zhu J.G."/>
            <person name="Ruan X.D."/>
            <person name="Zhao L."/>
            <person name="Wei J.T."/>
            <person name="Ye R.Z."/>
            <person name="Que T.C."/>
            <person name="Du C.H."/>
            <person name="Zhou Y.H."/>
            <person name="Cheng J.X."/>
            <person name="Dai P.F."/>
            <person name="Guo W.B."/>
            <person name="Han X.H."/>
            <person name="Huang E.J."/>
            <person name="Li L.F."/>
            <person name="Wei W."/>
            <person name="Gao Y.C."/>
            <person name="Liu J.Z."/>
            <person name="Shao H.Z."/>
            <person name="Wang X."/>
            <person name="Wang C.C."/>
            <person name="Yang T.C."/>
            <person name="Huo Q.B."/>
            <person name="Li W."/>
            <person name="Chen H.Y."/>
            <person name="Chen S.E."/>
            <person name="Zhou L.G."/>
            <person name="Ni X.B."/>
            <person name="Tian J.H."/>
            <person name="Sheng Y."/>
            <person name="Liu T."/>
            <person name="Pan Y.S."/>
            <person name="Xia L.Y."/>
            <person name="Li J."/>
            <person name="Zhao F."/>
            <person name="Cao W.C."/>
        </authorList>
    </citation>
    <scope>NUCLEOTIDE SEQUENCE [LARGE SCALE GENOMIC DNA]</scope>
    <source>
        <strain evidence="5">HaeL-2018</strain>
    </source>
</reference>
<comment type="caution">
    <text evidence="5">The sequence shown here is derived from an EMBL/GenBank/DDBJ whole genome shotgun (WGS) entry which is preliminary data.</text>
</comment>
<dbReference type="InterPro" id="IPR008753">
    <property type="entry name" value="Peptidase_M13_N"/>
</dbReference>
<dbReference type="Pfam" id="PF05649">
    <property type="entry name" value="Peptidase_M13_N"/>
    <property type="match status" value="1"/>
</dbReference>
<comment type="similarity">
    <text evidence="1">Belongs to the peptidase M13 family.</text>
</comment>
<dbReference type="InterPro" id="IPR024079">
    <property type="entry name" value="MetalloPept_cat_dom_sf"/>
</dbReference>
<dbReference type="OMA" id="HRYESEP"/>
<keyword evidence="3" id="KW-0472">Membrane</keyword>
<feature type="region of interest" description="Disordered" evidence="2">
    <location>
        <begin position="44"/>
        <end position="66"/>
    </location>
</feature>
<dbReference type="InterPro" id="IPR042089">
    <property type="entry name" value="Peptidase_M13_dom_2"/>
</dbReference>
<sequence>MRPVPETKPTTRTVSVVALDDGKQLPSLLFTLSLDGRECRAQTAEDCSLAGSPHPGSQPSMRLTRGPPDLPYGTPLPPRPFVAPRRVSRDRIEEHPLDTSGLDSCPRYSCFVLGSALLASAVLFGTSSLLLKHLRICVKDCFPLDADLSQSLDPSVHPCDDFHGHVCRGWNENPRRRHQTPMDKYQSIFDYEIVKPLVLRPIPAASSTARDKASALLIRCLIRDQRNTERLLSEFLLDLGLPWPVKVSVTRFQLLYTMVKASLDFGIPFFWAFYIGQNPSKPTENKIYMSLDSRYPEWIRDMDALSAKGKEGDYLRRCAEVLGGRGQSYSGMIEDVMRAHIGIAEQVNLLGSFFELPGFYSLRDRELRQALNGHLPDESQFWPQDEILNMHPYLFDELNRTHLTQDGLRERFYLFLGAYVVWAMSPFTSSYLTSSMLADMGRAATYSHHRILQCNSALLFLMPLVKWKAHHDARHDETVIWKMLRLSILSFVQLSKIYGNTFRNDVLAMTARLSANAFNMTIGWRELNRLYAHQPNVTKEAFFVWYRSASRASATFLKTALHRPSPRTYHTPGMSTNAFYRIAVIREVIVENYLVALALSDPRYTLPVLAATAGIFICVQILTLIRVTLFYDDRLQRYHRYESEPWLLRLDEEFELFDAVVHKSGFLPGGTSREEREVGLTSRAARIAYRILERPEARDWISTLAGAQEGSTQGWTSDLPHRTRLFFLLSCFALCGTTGRRLLVHVGVPVRAPAAVVVSVNNKHALVRSCQTLAASNILNLFSG</sequence>
<feature type="transmembrane region" description="Helical" evidence="3">
    <location>
        <begin position="608"/>
        <end position="631"/>
    </location>
</feature>
<keyword evidence="6" id="KW-1185">Reference proteome</keyword>
<evidence type="ECO:0000259" key="4">
    <source>
        <dbReference type="Pfam" id="PF05649"/>
    </source>
</evidence>
<protein>
    <recommendedName>
        <fullName evidence="4">Peptidase M13 N-terminal domain-containing protein</fullName>
    </recommendedName>
</protein>
<dbReference type="AlphaFoldDB" id="A0A9J6GAK1"/>
<proteinExistence type="inferred from homology"/>
<dbReference type="SUPFAM" id="SSF55486">
    <property type="entry name" value="Metalloproteases ('zincins'), catalytic domain"/>
    <property type="match status" value="1"/>
</dbReference>
<dbReference type="GO" id="GO:0006508">
    <property type="term" value="P:proteolysis"/>
    <property type="evidence" value="ECO:0007669"/>
    <property type="project" value="InterPro"/>
</dbReference>
<gene>
    <name evidence="5" type="ORF">HPB48_019969</name>
</gene>
<accession>A0A9J6GAK1</accession>
<organism evidence="5 6">
    <name type="scientific">Haemaphysalis longicornis</name>
    <name type="common">Bush tick</name>
    <dbReference type="NCBI Taxonomy" id="44386"/>
    <lineage>
        <taxon>Eukaryota</taxon>
        <taxon>Metazoa</taxon>
        <taxon>Ecdysozoa</taxon>
        <taxon>Arthropoda</taxon>
        <taxon>Chelicerata</taxon>
        <taxon>Arachnida</taxon>
        <taxon>Acari</taxon>
        <taxon>Parasitiformes</taxon>
        <taxon>Ixodida</taxon>
        <taxon>Ixodoidea</taxon>
        <taxon>Ixodidae</taxon>
        <taxon>Haemaphysalinae</taxon>
        <taxon>Haemaphysalis</taxon>
    </lineage>
</organism>
<evidence type="ECO:0000256" key="3">
    <source>
        <dbReference type="SAM" id="Phobius"/>
    </source>
</evidence>
<dbReference type="OrthoDB" id="10349907at2759"/>
<dbReference type="PROSITE" id="PS51885">
    <property type="entry name" value="NEPRILYSIN"/>
    <property type="match status" value="1"/>
</dbReference>
<dbReference type="Proteomes" id="UP000821853">
    <property type="component" value="Chromosome 4"/>
</dbReference>
<evidence type="ECO:0000313" key="6">
    <source>
        <dbReference type="Proteomes" id="UP000821853"/>
    </source>
</evidence>
<evidence type="ECO:0000256" key="1">
    <source>
        <dbReference type="ARBA" id="ARBA00007357"/>
    </source>
</evidence>